<comment type="caution">
    <text evidence="1">The sequence shown here is derived from an EMBL/GenBank/DDBJ whole genome shotgun (WGS) entry which is preliminary data.</text>
</comment>
<keyword evidence="2" id="KW-1185">Reference proteome</keyword>
<proteinExistence type="predicted"/>
<dbReference type="EMBL" id="CM047940">
    <property type="protein sequence ID" value="KAI9903746.1"/>
    <property type="molecule type" value="Genomic_DNA"/>
</dbReference>
<reference evidence="1" key="1">
    <citation type="submission" date="2022-10" db="EMBL/GenBank/DDBJ databases">
        <title>Complete Genome of Trichothecium roseum strain YXFP-22015, a Plant Pathogen Isolated from Citrus.</title>
        <authorList>
            <person name="Wang Y."/>
            <person name="Zhu L."/>
        </authorList>
    </citation>
    <scope>NUCLEOTIDE SEQUENCE</scope>
    <source>
        <strain evidence="1">YXFP-22015</strain>
    </source>
</reference>
<protein>
    <submittedName>
        <fullName evidence="1">Uncharacterized protein</fullName>
    </submittedName>
</protein>
<sequence length="452" mass="50861">MLLPWEPTKVGGSTLSTREINILVTMERIGAGFSLLAIVILIATYLAFKRLRTTPNLFLFCAAMANIGASVASMVGYDGLDQGVESTLCQAQGFIFQWFMQADPWWSFAMAINVYLVFFHNVDPASFRKYTWIYCLVCFGGPLISAIVLISFRGDERGLIFGDAVMWCWISTNWSLIRIYSYYIPVWICIFLSIAIYCAVGYHVFHHRNQLRNMAYNLPDKDNSTESRNSTDEKGFIGDSLTTRPGFYGTVVTEVQITSDGPAQGSRASVALRPITHPPAIRCARGHSGGNQFLDNSYEGGLSTGGGHFETICSSDGRPFQPRRTVISRLRAAQSSTSLKLRRLDPVKMSYLRTSFIFAFAVLITWIPSSINRLYSLTNDNKRPLCEEVTIMREKLAGKKEYDARLERLESRANLPKVSEYGIFERSVNPSTRASHFDFDPDELEMQRYGAL</sequence>
<gene>
    <name evidence="1" type="ORF">N3K66_000275</name>
</gene>
<evidence type="ECO:0000313" key="1">
    <source>
        <dbReference type="EMBL" id="KAI9903746.1"/>
    </source>
</evidence>
<dbReference type="Proteomes" id="UP001163324">
    <property type="component" value="Chromosome 1"/>
</dbReference>
<name>A0ACC0VBC0_9HYPO</name>
<evidence type="ECO:0000313" key="2">
    <source>
        <dbReference type="Proteomes" id="UP001163324"/>
    </source>
</evidence>
<accession>A0ACC0VBC0</accession>
<organism evidence="1 2">
    <name type="scientific">Trichothecium roseum</name>
    <dbReference type="NCBI Taxonomy" id="47278"/>
    <lineage>
        <taxon>Eukaryota</taxon>
        <taxon>Fungi</taxon>
        <taxon>Dikarya</taxon>
        <taxon>Ascomycota</taxon>
        <taxon>Pezizomycotina</taxon>
        <taxon>Sordariomycetes</taxon>
        <taxon>Hypocreomycetidae</taxon>
        <taxon>Hypocreales</taxon>
        <taxon>Hypocreales incertae sedis</taxon>
        <taxon>Trichothecium</taxon>
    </lineage>
</organism>